<evidence type="ECO:0000313" key="2">
    <source>
        <dbReference type="Proteomes" id="UP001151699"/>
    </source>
</evidence>
<gene>
    <name evidence="1" type="ORF">Bhyg_01936</name>
</gene>
<organism evidence="1 2">
    <name type="scientific">Pseudolycoriella hygida</name>
    <dbReference type="NCBI Taxonomy" id="35572"/>
    <lineage>
        <taxon>Eukaryota</taxon>
        <taxon>Metazoa</taxon>
        <taxon>Ecdysozoa</taxon>
        <taxon>Arthropoda</taxon>
        <taxon>Hexapoda</taxon>
        <taxon>Insecta</taxon>
        <taxon>Pterygota</taxon>
        <taxon>Neoptera</taxon>
        <taxon>Endopterygota</taxon>
        <taxon>Diptera</taxon>
        <taxon>Nematocera</taxon>
        <taxon>Sciaroidea</taxon>
        <taxon>Sciaridae</taxon>
        <taxon>Pseudolycoriella</taxon>
    </lineage>
</organism>
<feature type="non-terminal residue" evidence="1">
    <location>
        <position position="139"/>
    </location>
</feature>
<keyword evidence="2" id="KW-1185">Reference proteome</keyword>
<protein>
    <submittedName>
        <fullName evidence="1">Uncharacterized protein</fullName>
    </submittedName>
</protein>
<proteinExistence type="predicted"/>
<accession>A0A9Q0NAY3</accession>
<dbReference type="EMBL" id="WJQU01000001">
    <property type="protein sequence ID" value="KAJ6646723.1"/>
    <property type="molecule type" value="Genomic_DNA"/>
</dbReference>
<dbReference type="Proteomes" id="UP001151699">
    <property type="component" value="Chromosome A"/>
</dbReference>
<dbReference type="AlphaFoldDB" id="A0A9Q0NAY3"/>
<evidence type="ECO:0000313" key="1">
    <source>
        <dbReference type="EMBL" id="KAJ6646723.1"/>
    </source>
</evidence>
<sequence>MAIDVFNDSIHDTLPAYNWPARSLVQFRCDQIVASIQEKELTQRATKALKTFFMEDDRFDQELDLNNRERINCLANDICEQWPVLKEVPTLGTSDIGAMYSPRLRQMFLKSTGEFRLLLGSLLVSTSTPHNMGTERVVL</sequence>
<reference evidence="1" key="1">
    <citation type="submission" date="2022-07" db="EMBL/GenBank/DDBJ databases">
        <authorList>
            <person name="Trinca V."/>
            <person name="Uliana J.V.C."/>
            <person name="Torres T.T."/>
            <person name="Ward R.J."/>
            <person name="Monesi N."/>
        </authorList>
    </citation>
    <scope>NUCLEOTIDE SEQUENCE</scope>
    <source>
        <strain evidence="1">HSMRA1968</strain>
        <tissue evidence="1">Whole embryos</tissue>
    </source>
</reference>
<comment type="caution">
    <text evidence="1">The sequence shown here is derived from an EMBL/GenBank/DDBJ whole genome shotgun (WGS) entry which is preliminary data.</text>
</comment>
<name>A0A9Q0NAY3_9DIPT</name>